<dbReference type="Proteomes" id="UP000295680">
    <property type="component" value="Unassembled WGS sequence"/>
</dbReference>
<evidence type="ECO:0000256" key="1">
    <source>
        <dbReference type="ARBA" id="ARBA00008814"/>
    </source>
</evidence>
<proteinExistence type="inferred from homology"/>
<dbReference type="RefSeq" id="WP_165960394.1">
    <property type="nucleotide sequence ID" value="NZ_SLWS01000003.1"/>
</dbReference>
<evidence type="ECO:0000256" key="2">
    <source>
        <dbReference type="SAM" id="SignalP"/>
    </source>
</evidence>
<dbReference type="InterPro" id="IPR050902">
    <property type="entry name" value="ABC_Transporter_SBP"/>
</dbReference>
<evidence type="ECO:0000313" key="5">
    <source>
        <dbReference type="Proteomes" id="UP000295680"/>
    </source>
</evidence>
<accession>A0A4V2S7R8</accession>
<comment type="similarity">
    <text evidence="1">Belongs to the bacterial solute-binding protein 8 family.</text>
</comment>
<dbReference type="SUPFAM" id="SSF53807">
    <property type="entry name" value="Helical backbone' metal receptor"/>
    <property type="match status" value="1"/>
</dbReference>
<keyword evidence="2" id="KW-0732">Signal</keyword>
<dbReference type="Pfam" id="PF01497">
    <property type="entry name" value="Peripla_BP_2"/>
    <property type="match status" value="1"/>
</dbReference>
<feature type="chain" id="PRO_5038976056" evidence="2">
    <location>
        <begin position="31"/>
        <end position="324"/>
    </location>
</feature>
<keyword evidence="5" id="KW-1185">Reference proteome</keyword>
<gene>
    <name evidence="4" type="ORF">EV192_103175</name>
</gene>
<dbReference type="PROSITE" id="PS50983">
    <property type="entry name" value="FE_B12_PBP"/>
    <property type="match status" value="1"/>
</dbReference>
<feature type="domain" description="Fe/B12 periplasmic-binding" evidence="3">
    <location>
        <begin position="51"/>
        <end position="324"/>
    </location>
</feature>
<name>A0A4V2S7R8_9PSEU</name>
<dbReference type="PROSITE" id="PS51257">
    <property type="entry name" value="PROKAR_LIPOPROTEIN"/>
    <property type="match status" value="1"/>
</dbReference>
<dbReference type="AlphaFoldDB" id="A0A4V2S7R8"/>
<evidence type="ECO:0000259" key="3">
    <source>
        <dbReference type="PROSITE" id="PS50983"/>
    </source>
</evidence>
<organism evidence="4 5">
    <name type="scientific">Actinocrispum wychmicini</name>
    <dbReference type="NCBI Taxonomy" id="1213861"/>
    <lineage>
        <taxon>Bacteria</taxon>
        <taxon>Bacillati</taxon>
        <taxon>Actinomycetota</taxon>
        <taxon>Actinomycetes</taxon>
        <taxon>Pseudonocardiales</taxon>
        <taxon>Pseudonocardiaceae</taxon>
        <taxon>Actinocrispum</taxon>
    </lineage>
</organism>
<reference evidence="4 5" key="1">
    <citation type="submission" date="2019-03" db="EMBL/GenBank/DDBJ databases">
        <title>Genomic Encyclopedia of Type Strains, Phase IV (KMG-IV): sequencing the most valuable type-strain genomes for metagenomic binning, comparative biology and taxonomic classification.</title>
        <authorList>
            <person name="Goeker M."/>
        </authorList>
    </citation>
    <scope>NUCLEOTIDE SEQUENCE [LARGE SCALE GENOMIC DNA]</scope>
    <source>
        <strain evidence="4 5">DSM 45934</strain>
    </source>
</reference>
<dbReference type="PANTHER" id="PTHR30535:SF7">
    <property type="entry name" value="IRON(III) DICITRATE-BINDING PROTEIN"/>
    <property type="match status" value="1"/>
</dbReference>
<dbReference type="InterPro" id="IPR002491">
    <property type="entry name" value="ABC_transptr_periplasmic_BD"/>
</dbReference>
<evidence type="ECO:0000313" key="4">
    <source>
        <dbReference type="EMBL" id="TCO60600.1"/>
    </source>
</evidence>
<protein>
    <submittedName>
        <fullName evidence="4">Iron complex transport system substrate-binding protein</fullName>
    </submittedName>
</protein>
<dbReference type="PANTHER" id="PTHR30535">
    <property type="entry name" value="VITAMIN B12-BINDING PROTEIN"/>
    <property type="match status" value="1"/>
</dbReference>
<dbReference type="EMBL" id="SLWS01000003">
    <property type="protein sequence ID" value="TCO60600.1"/>
    <property type="molecule type" value="Genomic_DNA"/>
</dbReference>
<sequence length="324" mass="33525">MSVRARWTVTAVLVLAGVAGCGTASSQPSAGSVTVKDCQGKDITFAAVPARAVTIDGWAAQVMARLGLADRIVGTGFAGPVRAEQEPFRGQLATVPVITDKIPSTESVAALAPDVVLTGFPDFGGPPGTPTEADLAAMKAPGVAACVNTKAGPMTDLSAMYDYLARVGRVFQVADRADQVIRELKAREDTVRAKAGPRTRVLALADNPVVGQPVKALGGATPVNALIHLAGGVNVFDEVPSMHADVSPEKIAALDPQVIWVVTDLSFAKATGRELVDQISANPLLATTSAVRDRRILSTSQYVVGFPTPLTIDGLEQIAAGLRG</sequence>
<dbReference type="Gene3D" id="3.40.50.1980">
    <property type="entry name" value="Nitrogenase molybdenum iron protein domain"/>
    <property type="match status" value="2"/>
</dbReference>
<comment type="caution">
    <text evidence="4">The sequence shown here is derived from an EMBL/GenBank/DDBJ whole genome shotgun (WGS) entry which is preliminary data.</text>
</comment>
<feature type="signal peptide" evidence="2">
    <location>
        <begin position="1"/>
        <end position="30"/>
    </location>
</feature>